<evidence type="ECO:0000259" key="2">
    <source>
        <dbReference type="Pfam" id="PF05227"/>
    </source>
</evidence>
<dbReference type="Proteomes" id="UP000293347">
    <property type="component" value="Unassembled WGS sequence"/>
</dbReference>
<dbReference type="EMBL" id="SJSL01000002">
    <property type="protein sequence ID" value="TCD00838.1"/>
    <property type="molecule type" value="Genomic_DNA"/>
</dbReference>
<keyword evidence="1" id="KW-0472">Membrane</keyword>
<feature type="transmembrane region" description="Helical" evidence="1">
    <location>
        <begin position="195"/>
        <end position="219"/>
    </location>
</feature>
<dbReference type="OrthoDB" id="9766459at2"/>
<proteinExistence type="predicted"/>
<comment type="caution">
    <text evidence="3">The sequence shown here is derived from an EMBL/GenBank/DDBJ whole genome shotgun (WGS) entry which is preliminary data.</text>
</comment>
<keyword evidence="1" id="KW-0812">Transmembrane</keyword>
<keyword evidence="1" id="KW-1133">Transmembrane helix</keyword>
<evidence type="ECO:0000256" key="1">
    <source>
        <dbReference type="SAM" id="Phobius"/>
    </source>
</evidence>
<sequence>MRLPFLFYIYRYKDMYIMTQLTKRSKSNLLIGFGCSLFILIISSIVSYISINQLLDSQQAVEHTTEVENNLNSLISRMKDAETGQRGFLLTGDESFLEPYNGAKAEVNVFFNHVQLLTVDNQYQQKDFPLLEKFIERKFDLIDQSINDKKRGIPPTVPALRVGKKTMDSVRSVVAAMISRENQLLISRNATMNEFAAFTPIMIGIASLLSMGITILFYFRVSKDARIAINLQKELKDKGEKTARQIEVIDEIAKKIAGGDYSALIEKTDLQ</sequence>
<dbReference type="Pfam" id="PF05227">
    <property type="entry name" value="CHASE3"/>
    <property type="match status" value="1"/>
</dbReference>
<dbReference type="InterPro" id="IPR007891">
    <property type="entry name" value="CHASE3"/>
</dbReference>
<dbReference type="CDD" id="cd19410">
    <property type="entry name" value="HK9-like_sensor"/>
    <property type="match status" value="1"/>
</dbReference>
<organism evidence="3 4">
    <name type="scientific">Pedobacter psychroterrae</name>
    <dbReference type="NCBI Taxonomy" id="2530453"/>
    <lineage>
        <taxon>Bacteria</taxon>
        <taxon>Pseudomonadati</taxon>
        <taxon>Bacteroidota</taxon>
        <taxon>Sphingobacteriia</taxon>
        <taxon>Sphingobacteriales</taxon>
        <taxon>Sphingobacteriaceae</taxon>
        <taxon>Pedobacter</taxon>
    </lineage>
</organism>
<keyword evidence="4" id="KW-1185">Reference proteome</keyword>
<accession>A0A4R0NLQ9</accession>
<evidence type="ECO:0000313" key="3">
    <source>
        <dbReference type="EMBL" id="TCD00838.1"/>
    </source>
</evidence>
<dbReference type="AlphaFoldDB" id="A0A4R0NLQ9"/>
<reference evidence="3 4" key="1">
    <citation type="submission" date="2019-02" db="EMBL/GenBank/DDBJ databases">
        <title>Pedobacter sp. RP-1-14 sp. nov., isolated from Arctic soil.</title>
        <authorList>
            <person name="Dahal R.H."/>
        </authorList>
    </citation>
    <scope>NUCLEOTIDE SEQUENCE [LARGE SCALE GENOMIC DNA]</scope>
    <source>
        <strain evidence="3 4">RP-1-14</strain>
    </source>
</reference>
<gene>
    <name evidence="3" type="ORF">EZ437_08655</name>
</gene>
<feature type="domain" description="CHASE3" evidence="2">
    <location>
        <begin position="58"/>
        <end position="190"/>
    </location>
</feature>
<evidence type="ECO:0000313" key="4">
    <source>
        <dbReference type="Proteomes" id="UP000293347"/>
    </source>
</evidence>
<name>A0A4R0NLQ9_9SPHI</name>
<protein>
    <recommendedName>
        <fullName evidence="2">CHASE3 domain-containing protein</fullName>
    </recommendedName>
</protein>
<feature type="transmembrane region" description="Helical" evidence="1">
    <location>
        <begin position="29"/>
        <end position="51"/>
    </location>
</feature>